<dbReference type="GO" id="GO:0000987">
    <property type="term" value="F:cis-regulatory region sequence-specific DNA binding"/>
    <property type="evidence" value="ECO:0007669"/>
    <property type="project" value="InterPro"/>
</dbReference>
<proteinExistence type="predicted"/>
<evidence type="ECO:0000256" key="6">
    <source>
        <dbReference type="SAM" id="MobiDB-lite"/>
    </source>
</evidence>
<feature type="compositionally biased region" description="Low complexity" evidence="6">
    <location>
        <begin position="131"/>
        <end position="140"/>
    </location>
</feature>
<feature type="region of interest" description="Disordered" evidence="6">
    <location>
        <begin position="113"/>
        <end position="140"/>
    </location>
</feature>
<evidence type="ECO:0000256" key="1">
    <source>
        <dbReference type="ARBA" id="ARBA00004123"/>
    </source>
</evidence>
<feature type="compositionally biased region" description="Low complexity" evidence="6">
    <location>
        <begin position="200"/>
        <end position="213"/>
    </location>
</feature>
<dbReference type="AlphaFoldDB" id="A0AAU9SNT3"/>
<protein>
    <recommendedName>
        <fullName evidence="7">MADS-box domain-containing protein</fullName>
    </recommendedName>
</protein>
<comment type="subcellular location">
    <subcellularLocation>
        <location evidence="1">Nucleus</location>
    </subcellularLocation>
</comment>
<evidence type="ECO:0000256" key="5">
    <source>
        <dbReference type="ARBA" id="ARBA00023242"/>
    </source>
</evidence>
<dbReference type="GO" id="GO:0046983">
    <property type="term" value="F:protein dimerization activity"/>
    <property type="evidence" value="ECO:0007669"/>
    <property type="project" value="InterPro"/>
</dbReference>
<dbReference type="InterPro" id="IPR033897">
    <property type="entry name" value="SRF-like_MADS-box"/>
</dbReference>
<dbReference type="Pfam" id="PF00319">
    <property type="entry name" value="SRF-TF"/>
    <property type="match status" value="1"/>
</dbReference>
<dbReference type="GO" id="GO:0000981">
    <property type="term" value="F:DNA-binding transcription factor activity, RNA polymerase II-specific"/>
    <property type="evidence" value="ECO:0007669"/>
    <property type="project" value="InterPro"/>
</dbReference>
<accession>A0AAU9SNT3</accession>
<evidence type="ECO:0000313" key="8">
    <source>
        <dbReference type="EMBL" id="CAH2070232.1"/>
    </source>
</evidence>
<feature type="region of interest" description="Disordered" evidence="6">
    <location>
        <begin position="191"/>
        <end position="220"/>
    </location>
</feature>
<keyword evidence="2" id="KW-0805">Transcription regulation</keyword>
<keyword evidence="9" id="KW-1185">Reference proteome</keyword>
<keyword evidence="3" id="KW-0238">DNA-binding</keyword>
<gene>
    <name evidence="8" type="ORF">TAV2_LOCUS21945</name>
</gene>
<dbReference type="CDD" id="cd00266">
    <property type="entry name" value="MADS_SRF_like"/>
    <property type="match status" value="1"/>
</dbReference>
<dbReference type="InterPro" id="IPR036879">
    <property type="entry name" value="TF_MADSbox_sf"/>
</dbReference>
<feature type="domain" description="MADS-box" evidence="7">
    <location>
        <begin position="1"/>
        <end position="49"/>
    </location>
</feature>
<reference evidence="8 9" key="1">
    <citation type="submission" date="2022-03" db="EMBL/GenBank/DDBJ databases">
        <authorList>
            <person name="Nunn A."/>
            <person name="Chopra R."/>
            <person name="Nunn A."/>
            <person name="Contreras Garrido A."/>
        </authorList>
    </citation>
    <scope>NUCLEOTIDE SEQUENCE [LARGE SCALE GENOMIC DNA]</scope>
</reference>
<dbReference type="EMBL" id="OU466862">
    <property type="protein sequence ID" value="CAH2070232.1"/>
    <property type="molecule type" value="Genomic_DNA"/>
</dbReference>
<dbReference type="GO" id="GO:0005634">
    <property type="term" value="C:nucleus"/>
    <property type="evidence" value="ECO:0007669"/>
    <property type="project" value="UniProtKB-SubCell"/>
</dbReference>
<evidence type="ECO:0000259" key="7">
    <source>
        <dbReference type="PROSITE" id="PS50066"/>
    </source>
</evidence>
<dbReference type="PROSITE" id="PS50066">
    <property type="entry name" value="MADS_BOX_2"/>
    <property type="match status" value="1"/>
</dbReference>
<dbReference type="Proteomes" id="UP000836841">
    <property type="component" value="Chromosome 6"/>
</dbReference>
<dbReference type="SUPFAM" id="SSF55455">
    <property type="entry name" value="SRF-like"/>
    <property type="match status" value="1"/>
</dbReference>
<sequence>MTKRKIEIKKRERKEQRSVACSKRRKTVFSKALDLCRFSGANIGILVTSPVEDSDAICSFSGFSSSAFDIADCYLSDKIPPKLGFWRRQDHNLSEIGVFEDRLENIKKDLMSRLEKNEKPRPVSGFDRNPSDSSLDGSSSSSFSQIVSNFDQNPSDSSRFVSDFAQASSSSLCDFSNSKFASFGQDPNDSSSLHDIYGGSSSSQIDQIPSSSSDKGDDDNSFWADVLNGDLWEAEDEKNNSTSLAPETRTEPVANLDEYDDEKSFWENLIKDDVLGLNNTTLVNEEDDCMIDISQFLNEEEIELLQSGQFIA</sequence>
<evidence type="ECO:0000256" key="2">
    <source>
        <dbReference type="ARBA" id="ARBA00023015"/>
    </source>
</evidence>
<keyword evidence="5" id="KW-0539">Nucleus</keyword>
<evidence type="ECO:0000256" key="3">
    <source>
        <dbReference type="ARBA" id="ARBA00023125"/>
    </source>
</evidence>
<dbReference type="InterPro" id="IPR002100">
    <property type="entry name" value="TF_MADSbox"/>
</dbReference>
<evidence type="ECO:0000313" key="9">
    <source>
        <dbReference type="Proteomes" id="UP000836841"/>
    </source>
</evidence>
<name>A0AAU9SNT3_THLAR</name>
<dbReference type="SMART" id="SM00432">
    <property type="entry name" value="MADS"/>
    <property type="match status" value="1"/>
</dbReference>
<dbReference type="Gene3D" id="3.40.1810.10">
    <property type="entry name" value="Transcription factor, MADS-box"/>
    <property type="match status" value="1"/>
</dbReference>
<dbReference type="GO" id="GO:0045944">
    <property type="term" value="P:positive regulation of transcription by RNA polymerase II"/>
    <property type="evidence" value="ECO:0007669"/>
    <property type="project" value="InterPro"/>
</dbReference>
<organism evidence="8 9">
    <name type="scientific">Thlaspi arvense</name>
    <name type="common">Field penny-cress</name>
    <dbReference type="NCBI Taxonomy" id="13288"/>
    <lineage>
        <taxon>Eukaryota</taxon>
        <taxon>Viridiplantae</taxon>
        <taxon>Streptophyta</taxon>
        <taxon>Embryophyta</taxon>
        <taxon>Tracheophyta</taxon>
        <taxon>Spermatophyta</taxon>
        <taxon>Magnoliopsida</taxon>
        <taxon>eudicotyledons</taxon>
        <taxon>Gunneridae</taxon>
        <taxon>Pentapetalae</taxon>
        <taxon>rosids</taxon>
        <taxon>malvids</taxon>
        <taxon>Brassicales</taxon>
        <taxon>Brassicaceae</taxon>
        <taxon>Thlaspideae</taxon>
        <taxon>Thlaspi</taxon>
    </lineage>
</organism>
<evidence type="ECO:0000256" key="4">
    <source>
        <dbReference type="ARBA" id="ARBA00023163"/>
    </source>
</evidence>
<keyword evidence="4" id="KW-0804">Transcription</keyword>